<feature type="domain" description="Cohesin" evidence="3">
    <location>
        <begin position="37"/>
        <end position="152"/>
    </location>
</feature>
<dbReference type="Proteomes" id="UP000824071">
    <property type="component" value="Unassembled WGS sequence"/>
</dbReference>
<dbReference type="SUPFAM" id="SSF49384">
    <property type="entry name" value="Carbohydrate-binding domain"/>
    <property type="match status" value="1"/>
</dbReference>
<evidence type="ECO:0000313" key="5">
    <source>
        <dbReference type="Proteomes" id="UP000824071"/>
    </source>
</evidence>
<evidence type="ECO:0000313" key="4">
    <source>
        <dbReference type="EMBL" id="HIU35253.1"/>
    </source>
</evidence>
<comment type="caution">
    <text evidence="4">The sequence shown here is derived from an EMBL/GenBank/DDBJ whole genome shotgun (WGS) entry which is preliminary data.</text>
</comment>
<keyword evidence="1" id="KW-0812">Transmembrane</keyword>
<evidence type="ECO:0000259" key="3">
    <source>
        <dbReference type="Pfam" id="PF00963"/>
    </source>
</evidence>
<dbReference type="AlphaFoldDB" id="A0A9D1IDV5"/>
<name>A0A9D1IDV5_9FIRM</name>
<dbReference type="InterPro" id="IPR008965">
    <property type="entry name" value="CBM2/CBM3_carb-bd_dom_sf"/>
</dbReference>
<evidence type="ECO:0000256" key="2">
    <source>
        <dbReference type="SAM" id="SignalP"/>
    </source>
</evidence>
<feature type="chain" id="PRO_5039171037" description="Cohesin domain-containing protein" evidence="2">
    <location>
        <begin position="24"/>
        <end position="384"/>
    </location>
</feature>
<organism evidence="4 5">
    <name type="scientific">Candidatus Fimenecus excrementigallinarum</name>
    <dbReference type="NCBI Taxonomy" id="2840816"/>
    <lineage>
        <taxon>Bacteria</taxon>
        <taxon>Bacillati</taxon>
        <taxon>Bacillota</taxon>
        <taxon>Clostridia</taxon>
        <taxon>Candidatus Fimenecus</taxon>
    </lineage>
</organism>
<feature type="signal peptide" evidence="2">
    <location>
        <begin position="1"/>
        <end position="23"/>
    </location>
</feature>
<dbReference type="GO" id="GO:0000272">
    <property type="term" value="P:polysaccharide catabolic process"/>
    <property type="evidence" value="ECO:0007669"/>
    <property type="project" value="InterPro"/>
</dbReference>
<dbReference type="Gene3D" id="2.60.40.680">
    <property type="match status" value="1"/>
</dbReference>
<reference evidence="4" key="2">
    <citation type="journal article" date="2021" name="PeerJ">
        <title>Extensive microbial diversity within the chicken gut microbiome revealed by metagenomics and culture.</title>
        <authorList>
            <person name="Gilroy R."/>
            <person name="Ravi A."/>
            <person name="Getino M."/>
            <person name="Pursley I."/>
            <person name="Horton D.L."/>
            <person name="Alikhan N.F."/>
            <person name="Baker D."/>
            <person name="Gharbi K."/>
            <person name="Hall N."/>
            <person name="Watson M."/>
            <person name="Adriaenssens E.M."/>
            <person name="Foster-Nyarko E."/>
            <person name="Jarju S."/>
            <person name="Secka A."/>
            <person name="Antonio M."/>
            <person name="Oren A."/>
            <person name="Chaudhuri R.R."/>
            <person name="La Ragione R."/>
            <person name="Hildebrand F."/>
            <person name="Pallen M.J."/>
        </authorList>
    </citation>
    <scope>NUCLEOTIDE SEQUENCE</scope>
    <source>
        <strain evidence="4">ChiGjej1B1-19959</strain>
    </source>
</reference>
<protein>
    <recommendedName>
        <fullName evidence="3">Cohesin domain-containing protein</fullName>
    </recommendedName>
</protein>
<dbReference type="Pfam" id="PF00963">
    <property type="entry name" value="Cohesin"/>
    <property type="match status" value="1"/>
</dbReference>
<dbReference type="EMBL" id="DVMW01000012">
    <property type="protein sequence ID" value="HIU35253.1"/>
    <property type="molecule type" value="Genomic_DNA"/>
</dbReference>
<keyword evidence="1" id="KW-1133">Transmembrane helix</keyword>
<reference evidence="4" key="1">
    <citation type="submission" date="2020-10" db="EMBL/GenBank/DDBJ databases">
        <authorList>
            <person name="Gilroy R."/>
        </authorList>
    </citation>
    <scope>NUCLEOTIDE SEQUENCE</scope>
    <source>
        <strain evidence="4">ChiGjej1B1-19959</strain>
    </source>
</reference>
<feature type="transmembrane region" description="Helical" evidence="1">
    <location>
        <begin position="346"/>
        <end position="368"/>
    </location>
</feature>
<keyword evidence="2" id="KW-0732">Signal</keyword>
<accession>A0A9D1IDV5</accession>
<evidence type="ECO:0000256" key="1">
    <source>
        <dbReference type="SAM" id="Phobius"/>
    </source>
</evidence>
<keyword evidence="1" id="KW-0472">Membrane</keyword>
<sequence>MKKIMSVLWAMLILLCAAFPAFGAQTPAVFAEDVLLTPGSEATIPVLIEDNAGLMGFKITVEYPVGKIKITSVTKGEVTGKGNFNTNFGIHDGKFDVLWNHVEEVQSDGTLFVLTARAVADFTDPAEIKLTFSQGDTFNEAYEDVVLNCRNIQVGLSAAGASSPESGAPEGGSQNQISYRNEDVVAVVQETLRAYGYDSMQEVRQDERDAFLNQVNAQLSVISGGTYAPVDNYESLVSLYNSAYEGVFISDVTQEIPGNEIQQAIQDALDRVGAATLQDLPEDKRQDFVVILEDNLNQHSGNVAQISKEIGTDEAIEIAQKLSGALQSAPTQAPDENGENEQTGKIWILVAALAVVAAGAVCVIVFFVKKKKDKAPRGENRENA</sequence>
<proteinExistence type="predicted"/>
<gene>
    <name evidence="4" type="ORF">IAC53_01415</name>
</gene>
<dbReference type="InterPro" id="IPR002102">
    <property type="entry name" value="Cohesin_dom"/>
</dbReference>
<dbReference type="GO" id="GO:0030246">
    <property type="term" value="F:carbohydrate binding"/>
    <property type="evidence" value="ECO:0007669"/>
    <property type="project" value="InterPro"/>
</dbReference>